<dbReference type="AlphaFoldDB" id="Q07N11"/>
<organism evidence="1">
    <name type="scientific">Rhodopseudomonas palustris (strain BisA53)</name>
    <dbReference type="NCBI Taxonomy" id="316055"/>
    <lineage>
        <taxon>Bacteria</taxon>
        <taxon>Pseudomonadati</taxon>
        <taxon>Pseudomonadota</taxon>
        <taxon>Alphaproteobacteria</taxon>
        <taxon>Hyphomicrobiales</taxon>
        <taxon>Nitrobacteraceae</taxon>
        <taxon>Rhodopseudomonas</taxon>
    </lineage>
</organism>
<name>Q07N11_RHOP5</name>
<dbReference type="eggNOG" id="COG3496">
    <property type="taxonomic scope" value="Bacteria"/>
</dbReference>
<dbReference type="PANTHER" id="PTHR33973:SF4">
    <property type="entry name" value="OS07G0153300 PROTEIN"/>
    <property type="match status" value="1"/>
</dbReference>
<evidence type="ECO:0008006" key="2">
    <source>
        <dbReference type="Google" id="ProtNLM"/>
    </source>
</evidence>
<dbReference type="OrthoDB" id="9778801at2"/>
<proteinExistence type="predicted"/>
<dbReference type="PANTHER" id="PTHR33973">
    <property type="entry name" value="OS07G0153300 PROTEIN"/>
    <property type="match status" value="1"/>
</dbReference>
<evidence type="ECO:0000313" key="1">
    <source>
        <dbReference type="EMBL" id="ABJ06673.1"/>
    </source>
</evidence>
<dbReference type="Pfam" id="PF07103">
    <property type="entry name" value="DUF1365"/>
    <property type="match status" value="1"/>
</dbReference>
<dbReference type="InterPro" id="IPR010775">
    <property type="entry name" value="DUF1365"/>
</dbReference>
<reference evidence="1" key="1">
    <citation type="submission" date="2006-09" db="EMBL/GenBank/DDBJ databases">
        <title>Complete sequence of Rhodopseudomonas palustris BisA53.</title>
        <authorList>
            <consortium name="US DOE Joint Genome Institute"/>
            <person name="Copeland A."/>
            <person name="Lucas S."/>
            <person name="Lapidus A."/>
            <person name="Barry K."/>
            <person name="Detter J.C."/>
            <person name="Glavina del Rio T."/>
            <person name="Hammon N."/>
            <person name="Israni S."/>
            <person name="Dalin E."/>
            <person name="Tice H."/>
            <person name="Pitluck S."/>
            <person name="Chain P."/>
            <person name="Malfatti S."/>
            <person name="Shin M."/>
            <person name="Vergez L."/>
            <person name="Schmutz J."/>
            <person name="Larimer F."/>
            <person name="Land M."/>
            <person name="Hauser L."/>
            <person name="Pelletier D.A."/>
            <person name="Kyrpides N."/>
            <person name="Kim E."/>
            <person name="Harwood C.S."/>
            <person name="Oda Y."/>
            <person name="Richardson P."/>
        </authorList>
    </citation>
    <scope>NUCLEOTIDE SEQUENCE [LARGE SCALE GENOMIC DNA]</scope>
    <source>
        <strain evidence="1">BisA53</strain>
    </source>
</reference>
<dbReference type="STRING" id="316055.RPE_2736"/>
<gene>
    <name evidence="1" type="ordered locus">RPE_2736</name>
</gene>
<accession>Q07N11</accession>
<sequence length="275" mass="30363">MPNAAPSPDAAALYFGTVMHARMKPMAHRFNYKVMSLLIDLDRLAEADRLSPLLFGVNRRALYSFNERDHGPRDGSSLRQHAQRLAAEHGVDLTGGRVWLLGYPRMFGYTFNPLSVYFCYDATGALALVIYEVRNTFGDLHAYVLPVQAGELGPAGLRQEQDKLFYVSPFVEMAMRYHFRVVPPGDDVRVRILETDAAGPVLAATFSGRRSPLNSLALIKASVRLPFLTLKVIGAIHWEALKLWIKGARLVPRPTVAVAKPGLASGAGGDYTRPD</sequence>
<dbReference type="KEGG" id="rpe:RPE_2736"/>
<dbReference type="HOGENOM" id="CLU_065913_1_0_5"/>
<dbReference type="EMBL" id="CP000463">
    <property type="protein sequence ID" value="ABJ06673.1"/>
    <property type="molecule type" value="Genomic_DNA"/>
</dbReference>
<protein>
    <recommendedName>
        <fullName evidence="2">DUF1365 domain-containing protein</fullName>
    </recommendedName>
</protein>